<dbReference type="InterPro" id="IPR050351">
    <property type="entry name" value="BphY/WalK/GraS-like"/>
</dbReference>
<evidence type="ECO:0000256" key="6">
    <source>
        <dbReference type="SAM" id="Coils"/>
    </source>
</evidence>
<dbReference type="EMBL" id="HE796683">
    <property type="protein sequence ID" value="CCH03482.1"/>
    <property type="molecule type" value="Genomic_DNA"/>
</dbReference>
<dbReference type="EC" id="2.7.13.3" evidence="2"/>
<keyword evidence="9" id="KW-1185">Reference proteome</keyword>
<dbReference type="PANTHER" id="PTHR42878:SF15">
    <property type="entry name" value="BACTERIOPHYTOCHROME"/>
    <property type="match status" value="1"/>
</dbReference>
<dbReference type="Pfam" id="PF02518">
    <property type="entry name" value="HATPase_c"/>
    <property type="match status" value="1"/>
</dbReference>
<feature type="domain" description="Histidine kinase" evidence="7">
    <location>
        <begin position="238"/>
        <end position="465"/>
    </location>
</feature>
<dbReference type="HOGENOM" id="CLU_000445_114_71_10"/>
<keyword evidence="3" id="KW-0597">Phosphoprotein</keyword>
<accession>I0KH79</accession>
<evidence type="ECO:0000313" key="9">
    <source>
        <dbReference type="Proteomes" id="UP000011058"/>
    </source>
</evidence>
<dbReference type="PANTHER" id="PTHR42878">
    <property type="entry name" value="TWO-COMPONENT HISTIDINE KINASE"/>
    <property type="match status" value="1"/>
</dbReference>
<evidence type="ECO:0000256" key="5">
    <source>
        <dbReference type="ARBA" id="ARBA00022777"/>
    </source>
</evidence>
<dbReference type="SUPFAM" id="SSF55874">
    <property type="entry name" value="ATPase domain of HSP90 chaperone/DNA topoisomerase II/histidine kinase"/>
    <property type="match status" value="1"/>
</dbReference>
<dbReference type="SMART" id="SM00388">
    <property type="entry name" value="HisKA"/>
    <property type="match status" value="1"/>
</dbReference>
<dbReference type="SMART" id="SM00065">
    <property type="entry name" value="GAF"/>
    <property type="match status" value="1"/>
</dbReference>
<protein>
    <recommendedName>
        <fullName evidence="2">histidine kinase</fullName>
        <ecNumber evidence="2">2.7.13.3</ecNumber>
    </recommendedName>
</protein>
<dbReference type="Pfam" id="PF00512">
    <property type="entry name" value="HisKA"/>
    <property type="match status" value="1"/>
</dbReference>
<dbReference type="SUPFAM" id="SSF47384">
    <property type="entry name" value="Homodimeric domain of signal transducing histidine kinase"/>
    <property type="match status" value="1"/>
</dbReference>
<dbReference type="Gene3D" id="3.30.565.10">
    <property type="entry name" value="Histidine kinase-like ATPase, C-terminal domain"/>
    <property type="match status" value="1"/>
</dbReference>
<dbReference type="InterPro" id="IPR029016">
    <property type="entry name" value="GAF-like_dom_sf"/>
</dbReference>
<keyword evidence="4 8" id="KW-0808">Transferase</keyword>
<dbReference type="Proteomes" id="UP000011058">
    <property type="component" value="Chromosome"/>
</dbReference>
<dbReference type="Pfam" id="PF01590">
    <property type="entry name" value="GAF"/>
    <property type="match status" value="1"/>
</dbReference>
<comment type="catalytic activity">
    <reaction evidence="1">
        <text>ATP + protein L-histidine = ADP + protein N-phospho-L-histidine.</text>
        <dbReference type="EC" id="2.7.13.3"/>
    </reaction>
</comment>
<evidence type="ECO:0000256" key="2">
    <source>
        <dbReference type="ARBA" id="ARBA00012438"/>
    </source>
</evidence>
<dbReference type="SMART" id="SM00387">
    <property type="entry name" value="HATPase_c"/>
    <property type="match status" value="1"/>
</dbReference>
<evidence type="ECO:0000256" key="1">
    <source>
        <dbReference type="ARBA" id="ARBA00000085"/>
    </source>
</evidence>
<evidence type="ECO:0000259" key="7">
    <source>
        <dbReference type="PROSITE" id="PS50109"/>
    </source>
</evidence>
<evidence type="ECO:0000313" key="8">
    <source>
        <dbReference type="EMBL" id="CCH03482.1"/>
    </source>
</evidence>
<dbReference type="InterPro" id="IPR003594">
    <property type="entry name" value="HATPase_dom"/>
</dbReference>
<dbReference type="InterPro" id="IPR036097">
    <property type="entry name" value="HisK_dim/P_sf"/>
</dbReference>
<keyword evidence="6" id="KW-0175">Coiled coil</keyword>
<evidence type="ECO:0000256" key="4">
    <source>
        <dbReference type="ARBA" id="ARBA00022679"/>
    </source>
</evidence>
<dbReference type="SUPFAM" id="SSF55781">
    <property type="entry name" value="GAF domain-like"/>
    <property type="match status" value="1"/>
</dbReference>
<dbReference type="OrthoDB" id="9811889at2"/>
<feature type="coiled-coil region" evidence="6">
    <location>
        <begin position="197"/>
        <end position="238"/>
    </location>
</feature>
<gene>
    <name evidence="8" type="ORF">FAES_5483</name>
</gene>
<keyword evidence="5" id="KW-0418">Kinase</keyword>
<dbReference type="eggNOG" id="COG4251">
    <property type="taxonomic scope" value="Bacteria"/>
</dbReference>
<name>I0KH79_9BACT</name>
<dbReference type="InterPro" id="IPR004358">
    <property type="entry name" value="Sig_transdc_His_kin-like_C"/>
</dbReference>
<dbReference type="GO" id="GO:0000156">
    <property type="term" value="F:phosphorelay response regulator activity"/>
    <property type="evidence" value="ECO:0007669"/>
    <property type="project" value="TreeGrafter"/>
</dbReference>
<dbReference type="FunFam" id="3.30.565.10:FF:000006">
    <property type="entry name" value="Sensor histidine kinase WalK"/>
    <property type="match status" value="1"/>
</dbReference>
<dbReference type="Gene3D" id="1.10.287.130">
    <property type="match status" value="1"/>
</dbReference>
<proteinExistence type="predicted"/>
<dbReference type="AlphaFoldDB" id="I0KH79"/>
<dbReference type="PATRIC" id="fig|1166018.3.peg.2463"/>
<dbReference type="InterPro" id="IPR003661">
    <property type="entry name" value="HisK_dim/P_dom"/>
</dbReference>
<reference evidence="8 9" key="1">
    <citation type="journal article" date="2012" name="J. Bacteriol.">
        <title>Genome Sequence of Fibrella aestuarina BUZ 2T, a Filamentous Marine Bacterium.</title>
        <authorList>
            <person name="Filippini M."/>
            <person name="Qi W."/>
            <person name="Blom J."/>
            <person name="Goesmann A."/>
            <person name="Smits T.H."/>
            <person name="Bagheri H.C."/>
        </authorList>
    </citation>
    <scope>NUCLEOTIDE SEQUENCE [LARGE SCALE GENOMIC DNA]</scope>
    <source>
        <strain evidence="9">BUZ 2T</strain>
    </source>
</reference>
<dbReference type="RefSeq" id="WP_015334579.1">
    <property type="nucleotide sequence ID" value="NC_020054.1"/>
</dbReference>
<dbReference type="CDD" id="cd00082">
    <property type="entry name" value="HisKA"/>
    <property type="match status" value="1"/>
</dbReference>
<dbReference type="PRINTS" id="PR00344">
    <property type="entry name" value="BCTRLSENSOR"/>
</dbReference>
<dbReference type="GO" id="GO:0030295">
    <property type="term" value="F:protein kinase activator activity"/>
    <property type="evidence" value="ECO:0007669"/>
    <property type="project" value="TreeGrafter"/>
</dbReference>
<dbReference type="eggNOG" id="COG2203">
    <property type="taxonomic scope" value="Bacteria"/>
</dbReference>
<evidence type="ECO:0000256" key="3">
    <source>
        <dbReference type="ARBA" id="ARBA00022553"/>
    </source>
</evidence>
<dbReference type="STRING" id="1166018.FAES_5483"/>
<dbReference type="PROSITE" id="PS50109">
    <property type="entry name" value="HIS_KIN"/>
    <property type="match status" value="1"/>
</dbReference>
<organism evidence="8 9">
    <name type="scientific">Fibrella aestuarina BUZ 2</name>
    <dbReference type="NCBI Taxonomy" id="1166018"/>
    <lineage>
        <taxon>Bacteria</taxon>
        <taxon>Pseudomonadati</taxon>
        <taxon>Bacteroidota</taxon>
        <taxon>Cytophagia</taxon>
        <taxon>Cytophagales</taxon>
        <taxon>Spirosomataceae</taxon>
        <taxon>Fibrella</taxon>
    </lineage>
</organism>
<dbReference type="Gene3D" id="3.30.450.40">
    <property type="match status" value="1"/>
</dbReference>
<dbReference type="InterPro" id="IPR005467">
    <property type="entry name" value="His_kinase_dom"/>
</dbReference>
<dbReference type="GO" id="GO:0000155">
    <property type="term" value="F:phosphorelay sensor kinase activity"/>
    <property type="evidence" value="ECO:0007669"/>
    <property type="project" value="InterPro"/>
</dbReference>
<dbReference type="GO" id="GO:0007234">
    <property type="term" value="P:osmosensory signaling via phosphorelay pathway"/>
    <property type="evidence" value="ECO:0007669"/>
    <property type="project" value="TreeGrafter"/>
</dbReference>
<dbReference type="KEGG" id="fae:FAES_5483"/>
<sequence>MPATTTTTPDLLDEANRLEAVKSYNILDTLPEQEYDELTQLASHICQTPIALISLIDERRQWFKSTHGLAIQESPRAVAFCNHTIQSPQDVFVVPDSRLDERFAENPLVTDDPNVVFYAGVPLVDDQGYALGSLCVIDRKPNQLSAAQLSALKVLAKQVVNLFILRKQNQLLNAHQAEMQQTITYLADTQHHLTQSETSYRQLAEELEERVQQRTQELEQANRELKRSNDNLQQFAYVASHDLQEPLRKIQSFGALLQEHLGKHVDEQAADYLNRMISAATRMSLLITDLLTFSRLSTRQRPPESVDLQRIVANTLDTLSLQISQRNAQITVQPLPTVLGDETQLTQLLQNLLSNAIKFTPPEQTPQIQISHTLLNRAELPAQLRPTSNAERFHQIDVRDQGIGFDPKYLDRIFQVFQRLHTKHQFAGTGIGLAICERVATNHSGCLTAHSQPGQGATFSIYLPA</sequence>
<dbReference type="InterPro" id="IPR003018">
    <property type="entry name" value="GAF"/>
</dbReference>
<dbReference type="InterPro" id="IPR036890">
    <property type="entry name" value="HATPase_C_sf"/>
</dbReference>